<dbReference type="InterPro" id="IPR001296">
    <property type="entry name" value="Glyco_trans_1"/>
</dbReference>
<feature type="domain" description="Glycosyltransferase subfamily 4-like N-terminal" evidence="3">
    <location>
        <begin position="15"/>
        <end position="172"/>
    </location>
</feature>
<dbReference type="PANTHER" id="PTHR46401:SF2">
    <property type="entry name" value="GLYCOSYLTRANSFERASE WBBK-RELATED"/>
    <property type="match status" value="1"/>
</dbReference>
<protein>
    <recommendedName>
        <fullName evidence="6">Glycosyl transferase family 1 domain-containing protein</fullName>
    </recommendedName>
</protein>
<dbReference type="Gene3D" id="3.40.50.2000">
    <property type="entry name" value="Glycogen Phosphorylase B"/>
    <property type="match status" value="2"/>
</dbReference>
<accession>A0A1F8B6F8</accession>
<dbReference type="Pfam" id="PF13439">
    <property type="entry name" value="Glyco_transf_4"/>
    <property type="match status" value="1"/>
</dbReference>
<dbReference type="CDD" id="cd03809">
    <property type="entry name" value="GT4_MtfB-like"/>
    <property type="match status" value="1"/>
</dbReference>
<dbReference type="SUPFAM" id="SSF53756">
    <property type="entry name" value="UDP-Glycosyltransferase/glycogen phosphorylase"/>
    <property type="match status" value="1"/>
</dbReference>
<dbReference type="AlphaFoldDB" id="A0A1F8B6F8"/>
<sequence length="365" mass="41557">MRIAIDISPIVYGTGVSVYTKNLVENLLRIDKKNEYILCGGSLRRWGELKRAFQTFKDGVFKGRFYPISPVLADLIWNKFHLFPIETLIGKIDVFHSSDWTQPPSKAFKVTTIHDLVPIKFPKLSHPRIVSTHKARLRWIVREVDRVIVPSRKTAEDAVGLGIKREKIRVIPEAPDKMFKPGKKVEIEKLRRKYKVEGKYLLAVGVNPRKNTDRIIEAFEKVRGESRLKLLITGHKYMDFRPRKEVLFLGHVDNRLMPILYSGSEALIYPSLYEGFGLPILEAFVCSTPVVTSNFGSMAEVAGKAAVLVDPYDVASITEGIQKTLRCKISLIKKGLSRAKDFSWGKVAKKTLDVYQEVRNNSLFI</sequence>
<proteinExistence type="predicted"/>
<comment type="caution">
    <text evidence="4">The sequence shown here is derived from an EMBL/GenBank/DDBJ whole genome shotgun (WGS) entry which is preliminary data.</text>
</comment>
<reference evidence="4 5" key="1">
    <citation type="journal article" date="2016" name="Nat. Commun.">
        <title>Thousands of microbial genomes shed light on interconnected biogeochemical processes in an aquifer system.</title>
        <authorList>
            <person name="Anantharaman K."/>
            <person name="Brown C.T."/>
            <person name="Hug L.A."/>
            <person name="Sharon I."/>
            <person name="Castelle C.J."/>
            <person name="Probst A.J."/>
            <person name="Thomas B.C."/>
            <person name="Singh A."/>
            <person name="Wilkins M.J."/>
            <person name="Karaoz U."/>
            <person name="Brodie E.L."/>
            <person name="Williams K.H."/>
            <person name="Hubbard S.S."/>
            <person name="Banfield J.F."/>
        </authorList>
    </citation>
    <scope>NUCLEOTIDE SEQUENCE [LARGE SCALE GENOMIC DNA]</scope>
</reference>
<dbReference type="PANTHER" id="PTHR46401">
    <property type="entry name" value="GLYCOSYLTRANSFERASE WBBK-RELATED"/>
    <property type="match status" value="1"/>
</dbReference>
<dbReference type="STRING" id="1802517.A2892_05500"/>
<organism evidence="4 5">
    <name type="scientific">Candidatus Woesebacteria bacterium RIFCSPLOWO2_01_FULL_39_10b</name>
    <dbReference type="NCBI Taxonomy" id="1802517"/>
    <lineage>
        <taxon>Bacteria</taxon>
        <taxon>Candidatus Woeseibacteriota</taxon>
    </lineage>
</organism>
<dbReference type="Pfam" id="PF00534">
    <property type="entry name" value="Glycos_transf_1"/>
    <property type="match status" value="1"/>
</dbReference>
<evidence type="ECO:0000313" key="4">
    <source>
        <dbReference type="EMBL" id="OGM59289.1"/>
    </source>
</evidence>
<gene>
    <name evidence="4" type="ORF">A2892_05500</name>
</gene>
<dbReference type="Proteomes" id="UP000176404">
    <property type="component" value="Unassembled WGS sequence"/>
</dbReference>
<dbReference type="InterPro" id="IPR028098">
    <property type="entry name" value="Glyco_trans_4-like_N"/>
</dbReference>
<dbReference type="GO" id="GO:0016757">
    <property type="term" value="F:glycosyltransferase activity"/>
    <property type="evidence" value="ECO:0007669"/>
    <property type="project" value="InterPro"/>
</dbReference>
<feature type="domain" description="Glycosyl transferase family 1" evidence="2">
    <location>
        <begin position="193"/>
        <end position="328"/>
    </location>
</feature>
<evidence type="ECO:0000256" key="1">
    <source>
        <dbReference type="ARBA" id="ARBA00022679"/>
    </source>
</evidence>
<evidence type="ECO:0000313" key="5">
    <source>
        <dbReference type="Proteomes" id="UP000176404"/>
    </source>
</evidence>
<dbReference type="EMBL" id="MGHD01000022">
    <property type="protein sequence ID" value="OGM59289.1"/>
    <property type="molecule type" value="Genomic_DNA"/>
</dbReference>
<evidence type="ECO:0000259" key="2">
    <source>
        <dbReference type="Pfam" id="PF00534"/>
    </source>
</evidence>
<keyword evidence="1" id="KW-0808">Transferase</keyword>
<dbReference type="GO" id="GO:0009103">
    <property type="term" value="P:lipopolysaccharide biosynthetic process"/>
    <property type="evidence" value="ECO:0007669"/>
    <property type="project" value="TreeGrafter"/>
</dbReference>
<evidence type="ECO:0000259" key="3">
    <source>
        <dbReference type="Pfam" id="PF13439"/>
    </source>
</evidence>
<evidence type="ECO:0008006" key="6">
    <source>
        <dbReference type="Google" id="ProtNLM"/>
    </source>
</evidence>
<name>A0A1F8B6F8_9BACT</name>